<dbReference type="Gene3D" id="2.60.40.1120">
    <property type="entry name" value="Carboxypeptidase-like, regulatory domain"/>
    <property type="match status" value="1"/>
</dbReference>
<name>A0A8T4KXR6_9ARCH</name>
<gene>
    <name evidence="1" type="ORF">J4224_00370</name>
</gene>
<protein>
    <submittedName>
        <fullName evidence="1">Ig-like domain-containing protein</fullName>
    </submittedName>
</protein>
<accession>A0A8T4KXR6</accession>
<evidence type="ECO:0000313" key="2">
    <source>
        <dbReference type="Proteomes" id="UP000683213"/>
    </source>
</evidence>
<dbReference type="Proteomes" id="UP000683213">
    <property type="component" value="Unassembled WGS sequence"/>
</dbReference>
<comment type="caution">
    <text evidence="1">The sequence shown here is derived from an EMBL/GenBank/DDBJ whole genome shotgun (WGS) entry which is preliminary data.</text>
</comment>
<reference evidence="1" key="2">
    <citation type="submission" date="2021-05" db="EMBL/GenBank/DDBJ databases">
        <title>Protein family content uncovers lineage relationships and bacterial pathway maintenance mechanisms in DPANN archaea.</title>
        <authorList>
            <person name="Castelle C.J."/>
            <person name="Meheust R."/>
            <person name="Jaffe A.L."/>
            <person name="Seitz K."/>
            <person name="Gong X."/>
            <person name="Baker B.J."/>
            <person name="Banfield J.F."/>
        </authorList>
    </citation>
    <scope>NUCLEOTIDE SEQUENCE</scope>
    <source>
        <strain evidence="1">RIFCSPHIGHO2_01_FULL_GW2011_AR10_43_9</strain>
    </source>
</reference>
<dbReference type="SUPFAM" id="SSF49373">
    <property type="entry name" value="Invasin/intimin cell-adhesion fragments"/>
    <property type="match status" value="1"/>
</dbReference>
<organism evidence="1 2">
    <name type="scientific">Candidatus Iainarchaeum sp</name>
    <dbReference type="NCBI Taxonomy" id="3101447"/>
    <lineage>
        <taxon>Archaea</taxon>
        <taxon>Candidatus Iainarchaeota</taxon>
        <taxon>Candidatus Iainarchaeia</taxon>
        <taxon>Candidatus Iainarchaeales</taxon>
        <taxon>Candidatus Iainarchaeaceae</taxon>
        <taxon>Candidatus Iainarchaeum</taxon>
    </lineage>
</organism>
<dbReference type="InterPro" id="IPR008964">
    <property type="entry name" value="Invasin/intimin_cell_adhesion"/>
</dbReference>
<dbReference type="AlphaFoldDB" id="A0A8T4KXR6"/>
<evidence type="ECO:0000313" key="1">
    <source>
        <dbReference type="EMBL" id="MBS3058864.1"/>
    </source>
</evidence>
<proteinExistence type="predicted"/>
<dbReference type="EMBL" id="JAGVWF010000004">
    <property type="protein sequence ID" value="MBS3058864.1"/>
    <property type="molecule type" value="Genomic_DNA"/>
</dbReference>
<reference evidence="1" key="1">
    <citation type="submission" date="2021-03" db="EMBL/GenBank/DDBJ databases">
        <authorList>
            <person name="Jaffe A."/>
        </authorList>
    </citation>
    <scope>NUCLEOTIDE SEQUENCE</scope>
    <source>
        <strain evidence="1">RIFCSPHIGHO2_01_FULL_GW2011_AR10_43_9</strain>
    </source>
</reference>
<dbReference type="PROSITE" id="PS51257">
    <property type="entry name" value="PROKAR_LIPOPROTEIN"/>
    <property type="match status" value="1"/>
</dbReference>
<sequence>MNLKFLLALIVLLFFIAGCTSNVSEVQLTVKVINAFSNPVEDARVSLVPDNSNFASRVQNTDEQGITVFTVETGKVQISVSKDGYSTTVVDEMLEDSKTREIVLEQLRR</sequence>